<feature type="domain" description="DUF3825" evidence="2">
    <location>
        <begin position="279"/>
        <end position="524"/>
    </location>
</feature>
<gene>
    <name evidence="3" type="ORF">LS74_010580</name>
</gene>
<accession>A0A4U8SW04</accession>
<feature type="region of interest" description="Disordered" evidence="1">
    <location>
        <begin position="137"/>
        <end position="157"/>
    </location>
</feature>
<evidence type="ECO:0000313" key="4">
    <source>
        <dbReference type="Proteomes" id="UP000029921"/>
    </source>
</evidence>
<protein>
    <submittedName>
        <fullName evidence="3">DUF3825 domain-containing protein</fullName>
    </submittedName>
</protein>
<feature type="compositionally biased region" description="Polar residues" evidence="1">
    <location>
        <begin position="142"/>
        <end position="151"/>
    </location>
</feature>
<evidence type="ECO:0000256" key="1">
    <source>
        <dbReference type="SAM" id="MobiDB-lite"/>
    </source>
</evidence>
<dbReference type="Proteomes" id="UP000029921">
    <property type="component" value="Unassembled WGS sequence"/>
</dbReference>
<name>A0A4U8SW04_9HELI</name>
<evidence type="ECO:0000313" key="3">
    <source>
        <dbReference type="EMBL" id="TLD91046.1"/>
    </source>
</evidence>
<reference evidence="3 4" key="1">
    <citation type="journal article" date="2014" name="Genome Announc.">
        <title>Draft genome sequences of eight enterohepatic helicobacter species isolated from both laboratory and wild rodents.</title>
        <authorList>
            <person name="Sheh A."/>
            <person name="Shen Z."/>
            <person name="Fox J.G."/>
        </authorList>
    </citation>
    <scope>NUCLEOTIDE SEQUENCE [LARGE SCALE GENOMIC DNA]</scope>
    <source>
        <strain evidence="3 4">MIT 96-1001</strain>
    </source>
</reference>
<sequence>MQRTNDSYMLRLVFEKRVRLLEYFWAGFNKDSNFRELAEIAKHITKKEKKTKALSDLKNEYDGMPHSFLKIEQLRIYLDTEKIKEEISKYIPKDRSIENLDLDTLSKITIDGLSIEEYFGTQAAHLLKIIKINKETRKPQKEQPSQKSIKQNRQDHQIEPKNLTENDIFELNMKIKDFILNNIQNKDVVGHTGYVSLETLKKECFKNDSRITALQDIMDVIEAAKKEGYRYGKKTDDDAKVYIRLSNILFFIIDLEEIWRKKPLQWLSKFISHYKIADHLLEESWDKGDKDGLTNGILSRYIKEYFDCAIYGGYLEYDSKSFADAKTIIFNTGLITEKSQDVFLILKRTSTDKLFALKQFVDDVHLPDGFMARDICHVKFFSVINDAILPTKLVELGKTDYEHILEEKRFERFPIEIQELYKGRNYDFENRLQQEIKVSLAKCKRDYRFAIPQIYFGETAFLLPIYFNEQKDKSKPAVLCAMTKIKKIKKRNGEESYYYKIRTVLTPQMAYDNARLITKPDSSWLKS</sequence>
<evidence type="ECO:0000259" key="2">
    <source>
        <dbReference type="Pfam" id="PF12873"/>
    </source>
</evidence>
<keyword evidence="4" id="KW-1185">Reference proteome</keyword>
<dbReference type="Pfam" id="PF12873">
    <property type="entry name" value="DUF3825"/>
    <property type="match status" value="1"/>
</dbReference>
<dbReference type="EMBL" id="JRPE02000032">
    <property type="protein sequence ID" value="TLD91046.1"/>
    <property type="molecule type" value="Genomic_DNA"/>
</dbReference>
<organism evidence="3 4">
    <name type="scientific">Helicobacter magdeburgensis</name>
    <dbReference type="NCBI Taxonomy" id="471858"/>
    <lineage>
        <taxon>Bacteria</taxon>
        <taxon>Pseudomonadati</taxon>
        <taxon>Campylobacterota</taxon>
        <taxon>Epsilonproteobacteria</taxon>
        <taxon>Campylobacterales</taxon>
        <taxon>Helicobacteraceae</taxon>
        <taxon>Helicobacter</taxon>
    </lineage>
</organism>
<dbReference type="AlphaFoldDB" id="A0A4U8SW04"/>
<comment type="caution">
    <text evidence="3">The sequence shown here is derived from an EMBL/GenBank/DDBJ whole genome shotgun (WGS) entry which is preliminary data.</text>
</comment>
<dbReference type="InterPro" id="IPR024437">
    <property type="entry name" value="DUF3825"/>
</dbReference>
<proteinExistence type="predicted"/>